<dbReference type="EMBL" id="CP113797">
    <property type="protein sequence ID" value="WAL62164.1"/>
    <property type="molecule type" value="Genomic_DNA"/>
</dbReference>
<dbReference type="GO" id="GO:0010181">
    <property type="term" value="F:FMN binding"/>
    <property type="evidence" value="ECO:0007669"/>
    <property type="project" value="TreeGrafter"/>
</dbReference>
<dbReference type="InterPro" id="IPR050712">
    <property type="entry name" value="NAD(P)H-dep_reductase"/>
</dbReference>
<dbReference type="KEGG" id="tsin:OXH18_09305"/>
<dbReference type="PANTHER" id="PTHR30543">
    <property type="entry name" value="CHROMATE REDUCTASE"/>
    <property type="match status" value="1"/>
</dbReference>
<dbReference type="Gene3D" id="3.40.50.360">
    <property type="match status" value="1"/>
</dbReference>
<evidence type="ECO:0000259" key="1">
    <source>
        <dbReference type="Pfam" id="PF03358"/>
    </source>
</evidence>
<sequence length="188" mass="20466">MVKIIGMAGSLRPGSYSQQALKVAAERVKALGVEAEVLDLRSLNLPFCDGGDDYPDYPDVAKLRQAVLEADGIILATPEYHGSVSGVLKNALDLMGFEQFSGKVTGLISVLGGQSNSNALNDMRTIMRWIHAWTIPEQVAIGQAWKAFDENGNLVDENLSKRFDVFAQSLVENTRKLRGVSDREVATV</sequence>
<dbReference type="InterPro" id="IPR029039">
    <property type="entry name" value="Flavoprotein-like_sf"/>
</dbReference>
<evidence type="ECO:0000313" key="2">
    <source>
        <dbReference type="EMBL" id="WAL62164.1"/>
    </source>
</evidence>
<proteinExistence type="predicted"/>
<dbReference type="Pfam" id="PF03358">
    <property type="entry name" value="FMN_red"/>
    <property type="match status" value="1"/>
</dbReference>
<reference evidence="2" key="1">
    <citation type="submission" date="2022-12" db="EMBL/GenBank/DDBJ databases">
        <title>Polyphasic identification of a Novel Hot-Spring Cyanobacterium Ocullathermofonsia sinensis gen nov. sp. nov. and Genomic Insights on its Adaptations to the Thermal Habitat.</title>
        <authorList>
            <person name="Daroch M."/>
            <person name="Tang J."/>
            <person name="Jiang Y."/>
        </authorList>
    </citation>
    <scope>NUCLEOTIDE SEQUENCE</scope>
    <source>
        <strain evidence="2">PKUAC-SCTA174</strain>
    </source>
</reference>
<dbReference type="AlphaFoldDB" id="A0A9E9C945"/>
<dbReference type="SUPFAM" id="SSF52218">
    <property type="entry name" value="Flavoproteins"/>
    <property type="match status" value="1"/>
</dbReference>
<dbReference type="RefSeq" id="WP_268612312.1">
    <property type="nucleotide sequence ID" value="NZ_CP113797.1"/>
</dbReference>
<gene>
    <name evidence="2" type="ORF">OXH18_09305</name>
</gene>
<protein>
    <submittedName>
        <fullName evidence="2">NAD(P)H-dependent oxidoreductase</fullName>
    </submittedName>
</protein>
<dbReference type="Proteomes" id="UP001163152">
    <property type="component" value="Chromosome"/>
</dbReference>
<name>A0A9E9C945_9CYAN</name>
<accession>A0A9E9C945</accession>
<feature type="domain" description="NADPH-dependent FMN reductase-like" evidence="1">
    <location>
        <begin position="2"/>
        <end position="145"/>
    </location>
</feature>
<dbReference type="GO" id="GO:0005829">
    <property type="term" value="C:cytosol"/>
    <property type="evidence" value="ECO:0007669"/>
    <property type="project" value="TreeGrafter"/>
</dbReference>
<dbReference type="GO" id="GO:0016491">
    <property type="term" value="F:oxidoreductase activity"/>
    <property type="evidence" value="ECO:0007669"/>
    <property type="project" value="InterPro"/>
</dbReference>
<dbReference type="InterPro" id="IPR005025">
    <property type="entry name" value="FMN_Rdtase-like_dom"/>
</dbReference>
<dbReference type="PANTHER" id="PTHR30543:SF21">
    <property type="entry name" value="NAD(P)H-DEPENDENT FMN REDUCTASE LOT6"/>
    <property type="match status" value="1"/>
</dbReference>
<organism evidence="2 3">
    <name type="scientific">Thermocoleostomius sinensis A174</name>
    <dbReference type="NCBI Taxonomy" id="2016057"/>
    <lineage>
        <taxon>Bacteria</taxon>
        <taxon>Bacillati</taxon>
        <taxon>Cyanobacteriota</taxon>
        <taxon>Cyanophyceae</taxon>
        <taxon>Oculatellales</taxon>
        <taxon>Oculatellaceae</taxon>
        <taxon>Thermocoleostomius</taxon>
    </lineage>
</organism>
<evidence type="ECO:0000313" key="3">
    <source>
        <dbReference type="Proteomes" id="UP001163152"/>
    </source>
</evidence>
<keyword evidence="3" id="KW-1185">Reference proteome</keyword>